<dbReference type="OrthoDB" id="21474at2759"/>
<reference evidence="4 5" key="1">
    <citation type="submission" date="2019-01" db="EMBL/GenBank/DDBJ databases">
        <title>Nuclear Genome Assembly of the Microalgal Biofuel strain Nannochloropsis salina CCMP1776.</title>
        <authorList>
            <person name="Hovde B."/>
        </authorList>
    </citation>
    <scope>NUCLEOTIDE SEQUENCE [LARGE SCALE GENOMIC DNA]</scope>
    <source>
        <strain evidence="4 5">CCMP1776</strain>
    </source>
</reference>
<dbReference type="Gene3D" id="1.10.10.2100">
    <property type="match status" value="1"/>
</dbReference>
<dbReference type="FunFam" id="1.10.10.2100:FF:000002">
    <property type="entry name" value="cell growth-regulating nucleolar protein-like"/>
    <property type="match status" value="1"/>
</dbReference>
<sequence>MEMIASVACDNSETGGVSSILRRYLSRMAELGNVPRNEKKFKNFLNNSLRINRSNEQDELWNYLKGKMDENKPAAEAPSGQPEEKRESNTLSDANWSIRASVLAVLLNQEQ</sequence>
<evidence type="ECO:0000256" key="3">
    <source>
        <dbReference type="SAM" id="MobiDB-lite"/>
    </source>
</evidence>
<name>A0A4D9D5A7_9STRA</name>
<accession>A0A4D9D5A7</accession>
<evidence type="ECO:0000313" key="5">
    <source>
        <dbReference type="Proteomes" id="UP000355283"/>
    </source>
</evidence>
<comment type="subcellular location">
    <subcellularLocation>
        <location evidence="1">Nucleus</location>
    </subcellularLocation>
</comment>
<keyword evidence="5" id="KW-1185">Reference proteome</keyword>
<protein>
    <submittedName>
        <fullName evidence="4">Uncharacterized protein</fullName>
    </submittedName>
</protein>
<evidence type="ECO:0000256" key="2">
    <source>
        <dbReference type="ARBA" id="ARBA00023242"/>
    </source>
</evidence>
<evidence type="ECO:0000313" key="4">
    <source>
        <dbReference type="EMBL" id="TFJ86752.1"/>
    </source>
</evidence>
<keyword evidence="2" id="KW-0539">Nucleus</keyword>
<feature type="region of interest" description="Disordered" evidence="3">
    <location>
        <begin position="66"/>
        <end position="92"/>
    </location>
</feature>
<dbReference type="EMBL" id="SDOX01000007">
    <property type="protein sequence ID" value="TFJ86752.1"/>
    <property type="molecule type" value="Genomic_DNA"/>
</dbReference>
<comment type="caution">
    <text evidence="4">The sequence shown here is derived from an EMBL/GenBank/DDBJ whole genome shotgun (WGS) entry which is preliminary data.</text>
</comment>
<dbReference type="Proteomes" id="UP000355283">
    <property type="component" value="Unassembled WGS sequence"/>
</dbReference>
<gene>
    <name evidence="4" type="ORF">NSK_001840</name>
</gene>
<dbReference type="GO" id="GO:0031981">
    <property type="term" value="C:nuclear lumen"/>
    <property type="evidence" value="ECO:0007669"/>
    <property type="project" value="UniProtKB-ARBA"/>
</dbReference>
<organism evidence="4 5">
    <name type="scientific">Nannochloropsis salina CCMP1776</name>
    <dbReference type="NCBI Taxonomy" id="1027361"/>
    <lineage>
        <taxon>Eukaryota</taxon>
        <taxon>Sar</taxon>
        <taxon>Stramenopiles</taxon>
        <taxon>Ochrophyta</taxon>
        <taxon>Eustigmatophyceae</taxon>
        <taxon>Eustigmatales</taxon>
        <taxon>Monodopsidaceae</taxon>
        <taxon>Microchloropsis</taxon>
        <taxon>Microchloropsis salina</taxon>
    </lineage>
</organism>
<evidence type="ECO:0000256" key="1">
    <source>
        <dbReference type="ARBA" id="ARBA00004123"/>
    </source>
</evidence>
<dbReference type="AlphaFoldDB" id="A0A4D9D5A7"/>
<proteinExistence type="predicted"/>